<keyword evidence="2" id="KW-0732">Signal</keyword>
<dbReference type="GO" id="GO:0009279">
    <property type="term" value="C:cell outer membrane"/>
    <property type="evidence" value="ECO:0007669"/>
    <property type="project" value="UniProtKB-SubCell"/>
</dbReference>
<dbReference type="Pfam" id="PF13505">
    <property type="entry name" value="OMP_b-brl"/>
    <property type="match status" value="1"/>
</dbReference>
<comment type="similarity">
    <text evidence="5">Belongs to the Omp25/RopB family.</text>
</comment>
<evidence type="ECO:0000313" key="8">
    <source>
        <dbReference type="Proteomes" id="UP000320593"/>
    </source>
</evidence>
<organism evidence="7 8">
    <name type="scientific">Roseibium hamelinense</name>
    <dbReference type="NCBI Taxonomy" id="150831"/>
    <lineage>
        <taxon>Bacteria</taxon>
        <taxon>Pseudomonadati</taxon>
        <taxon>Pseudomonadota</taxon>
        <taxon>Alphaproteobacteria</taxon>
        <taxon>Hyphomicrobiales</taxon>
        <taxon>Stappiaceae</taxon>
        <taxon>Roseibium</taxon>
    </lineage>
</organism>
<name>A0A562TI22_9HYPH</name>
<feature type="domain" description="Outer membrane protein beta-barrel" evidence="6">
    <location>
        <begin position="46"/>
        <end position="235"/>
    </location>
</feature>
<evidence type="ECO:0000256" key="2">
    <source>
        <dbReference type="ARBA" id="ARBA00022729"/>
    </source>
</evidence>
<dbReference type="SUPFAM" id="SSF56925">
    <property type="entry name" value="OMPA-like"/>
    <property type="match status" value="1"/>
</dbReference>
<sequence length="252" mass="27003">MRRYCYHYAFHRKPVYEAEKGSMRATKAKRASGLWLLEPFALAVLLILLANGARAADLDIWQQPSAIPEMPRGSVWSGFYMGAEAGLSQTATDAKSSGRTKELSRTDAAFGLFAGHNWEVGRVVLGVEAGAAYLGGKAKATHPTLGEIKAGSKWTATLKGRVGLPVRNFLPYLSAGVAASEHSLTANGKTRSSVGIGPVLGAGVEAAFAEKWRLRLDYSLTGIVNSKDNYNGTNVKRTAANHRLMIGAAYAF</sequence>
<gene>
    <name evidence="7" type="ORF">JM93_00873</name>
</gene>
<evidence type="ECO:0000256" key="5">
    <source>
        <dbReference type="ARBA" id="ARBA00038306"/>
    </source>
</evidence>
<dbReference type="PANTHER" id="PTHR34001:SF3">
    <property type="entry name" value="BLL7405 PROTEIN"/>
    <property type="match status" value="1"/>
</dbReference>
<evidence type="ECO:0000256" key="1">
    <source>
        <dbReference type="ARBA" id="ARBA00004442"/>
    </source>
</evidence>
<keyword evidence="8" id="KW-1185">Reference proteome</keyword>
<evidence type="ECO:0000256" key="4">
    <source>
        <dbReference type="ARBA" id="ARBA00023237"/>
    </source>
</evidence>
<reference evidence="7 8" key="1">
    <citation type="submission" date="2019-07" db="EMBL/GenBank/DDBJ databases">
        <title>Genomic Encyclopedia of Archaeal and Bacterial Type Strains, Phase II (KMG-II): from individual species to whole genera.</title>
        <authorList>
            <person name="Goeker M."/>
        </authorList>
    </citation>
    <scope>NUCLEOTIDE SEQUENCE [LARGE SCALE GENOMIC DNA]</scope>
    <source>
        <strain evidence="7 8">ATCC BAA-252</strain>
    </source>
</reference>
<comment type="caution">
    <text evidence="7">The sequence shown here is derived from an EMBL/GenBank/DDBJ whole genome shotgun (WGS) entry which is preliminary data.</text>
</comment>
<dbReference type="Proteomes" id="UP000320593">
    <property type="component" value="Unassembled WGS sequence"/>
</dbReference>
<dbReference type="InterPro" id="IPR051692">
    <property type="entry name" value="OMP-like"/>
</dbReference>
<dbReference type="Gene3D" id="2.40.160.20">
    <property type="match status" value="1"/>
</dbReference>
<evidence type="ECO:0000256" key="3">
    <source>
        <dbReference type="ARBA" id="ARBA00023136"/>
    </source>
</evidence>
<proteinExistence type="inferred from homology"/>
<evidence type="ECO:0000313" key="7">
    <source>
        <dbReference type="EMBL" id="TWI93317.1"/>
    </source>
</evidence>
<keyword evidence="3" id="KW-0472">Membrane</keyword>
<protein>
    <submittedName>
        <fullName evidence="7">Opacity protein-like surface antigen</fullName>
    </submittedName>
</protein>
<dbReference type="EMBL" id="VLLF01000001">
    <property type="protein sequence ID" value="TWI93317.1"/>
    <property type="molecule type" value="Genomic_DNA"/>
</dbReference>
<dbReference type="InterPro" id="IPR027385">
    <property type="entry name" value="Beta-barrel_OMP"/>
</dbReference>
<keyword evidence="4" id="KW-0998">Cell outer membrane</keyword>
<evidence type="ECO:0000259" key="6">
    <source>
        <dbReference type="Pfam" id="PF13505"/>
    </source>
</evidence>
<comment type="subcellular location">
    <subcellularLocation>
        <location evidence="1">Cell outer membrane</location>
    </subcellularLocation>
</comment>
<dbReference type="PANTHER" id="PTHR34001">
    <property type="entry name" value="BLL7405 PROTEIN"/>
    <property type="match status" value="1"/>
</dbReference>
<dbReference type="InterPro" id="IPR011250">
    <property type="entry name" value="OMP/PagP_B-barrel"/>
</dbReference>
<dbReference type="AlphaFoldDB" id="A0A562TI22"/>
<accession>A0A562TI22</accession>